<evidence type="ECO:0000313" key="1">
    <source>
        <dbReference type="EMBL" id="MBK1884622.1"/>
    </source>
</evidence>
<accession>A0A934SEF8</accession>
<name>A0A934SEF8_9BACT</name>
<protein>
    <submittedName>
        <fullName evidence="1">Uncharacterized protein</fullName>
    </submittedName>
</protein>
<dbReference type="EMBL" id="JAENIJ010000066">
    <property type="protein sequence ID" value="MBK1884622.1"/>
    <property type="molecule type" value="Genomic_DNA"/>
</dbReference>
<sequence>MKRLFVIPFLISLLLLNVSRAERSIIEVYQPTSLLGTESEGNPLGTGEWMAATIVSRPVIIGGAFPESPVHAVTLPHKIAGAPDGFPEESNLIVIVGGDVRAEWGQTEDQIIADFSKAKLPENLGVTLIQVMKMTALCLDKTLGTQHEKPIKIKWLAPAGISLADAGLPTEIKKNREQGAASNGDKPAN</sequence>
<dbReference type="RefSeq" id="WP_200273988.1">
    <property type="nucleotide sequence ID" value="NZ_JAENIJ010000066.1"/>
</dbReference>
<reference evidence="1" key="1">
    <citation type="submission" date="2021-01" db="EMBL/GenBank/DDBJ databases">
        <title>Modified the classification status of verrucomicrobia.</title>
        <authorList>
            <person name="Feng X."/>
        </authorList>
    </citation>
    <scope>NUCLEOTIDE SEQUENCE</scope>
    <source>
        <strain evidence="1">KCTC 22041</strain>
    </source>
</reference>
<dbReference type="AlphaFoldDB" id="A0A934SEF8"/>
<comment type="caution">
    <text evidence="1">The sequence shown here is derived from an EMBL/GenBank/DDBJ whole genome shotgun (WGS) entry which is preliminary data.</text>
</comment>
<organism evidence="1 2">
    <name type="scientific">Luteolibacter pohnpeiensis</name>
    <dbReference type="NCBI Taxonomy" id="454153"/>
    <lineage>
        <taxon>Bacteria</taxon>
        <taxon>Pseudomonadati</taxon>
        <taxon>Verrucomicrobiota</taxon>
        <taxon>Verrucomicrobiia</taxon>
        <taxon>Verrucomicrobiales</taxon>
        <taxon>Verrucomicrobiaceae</taxon>
        <taxon>Luteolibacter</taxon>
    </lineage>
</organism>
<dbReference type="Proteomes" id="UP000603141">
    <property type="component" value="Unassembled WGS sequence"/>
</dbReference>
<gene>
    <name evidence="1" type="ORF">JIN85_19555</name>
</gene>
<proteinExistence type="predicted"/>
<evidence type="ECO:0000313" key="2">
    <source>
        <dbReference type="Proteomes" id="UP000603141"/>
    </source>
</evidence>
<keyword evidence="2" id="KW-1185">Reference proteome</keyword>